<dbReference type="Gene3D" id="2.130.10.10">
    <property type="entry name" value="YVTN repeat-like/Quinoprotein amine dehydrogenase"/>
    <property type="match status" value="1"/>
</dbReference>
<keyword evidence="2" id="KW-0853">WD repeat</keyword>
<name>A0A8C7JFP7_ONCKI</name>
<dbReference type="InterPro" id="IPR036322">
    <property type="entry name" value="WD40_repeat_dom_sf"/>
</dbReference>
<dbReference type="InterPro" id="IPR013320">
    <property type="entry name" value="ConA-like_dom_sf"/>
</dbReference>
<feature type="domain" description="BEACH" evidence="9">
    <location>
        <begin position="1776"/>
        <end position="2065"/>
    </location>
</feature>
<evidence type="ECO:0000259" key="10">
    <source>
        <dbReference type="PROSITE" id="PS51783"/>
    </source>
</evidence>
<keyword evidence="3" id="KW-0677">Repeat</keyword>
<dbReference type="Gene3D" id="2.30.29.30">
    <property type="entry name" value="Pleckstrin-homology domain (PH domain)/Phosphotyrosine-binding domain (PTB)"/>
    <property type="match status" value="1"/>
</dbReference>
<evidence type="ECO:0000256" key="2">
    <source>
        <dbReference type="ARBA" id="ARBA00022574"/>
    </source>
</evidence>
<dbReference type="Pfam" id="PF02138">
    <property type="entry name" value="Beach"/>
    <property type="match status" value="1"/>
</dbReference>
<dbReference type="InterPro" id="IPR023362">
    <property type="entry name" value="PH-BEACH_dom"/>
</dbReference>
<dbReference type="CDD" id="cd06071">
    <property type="entry name" value="Beach"/>
    <property type="match status" value="1"/>
</dbReference>
<evidence type="ECO:0000256" key="1">
    <source>
        <dbReference type="ARBA" id="ARBA00004170"/>
    </source>
</evidence>
<sequence>MPGALSLSDRQIPAGHGQPGASGTGEIMVSGSGSMVLPAGMINPQVPIRNIKMKFAVLIGLIQVGEVSNRDIVETVLNLLVGGEFDLEQNFIIAAAESLGCMVELLEHCDVTCQAEVWSMFTAILRKSVRNLQTSTEVGLIEQVLLKMSSVDDMIADLLVDMLGVLASYSITVKELKLLFSMLRGDRGLWPRHAVKLLSVLNQMPQRHGPDTFFNFPGRSAAAIALPPIAKWPYQNGFTLNTWFRMDPLNNINVDKDKPYLYCSTYKPYLYCTFKFKSESDIHLAEHHKQVLYDGKLASSISFTYNAKATDAQLCLESSPKENASIFVHSPHALMLQDVKAIVTHSIHSAIHSIGGIQVLFPLFSQLDYHQPNDHATLLVFLVDLLKSSVAMQEQMLGGKGFLVIGFLLEKCSRVHITRAVLEQFLSFAKYLDGLTHGAPLLKQLCDHILFNAAIWIHTPAKVQLSLYTYLSAEFIGTATIYTTIRRIGTVLQLMHSLKYYYWTCNPEASSGITPKGLGKHTDTHHRSRDDRHLLSDRGVKEDELQSILNYLLTMHEDDNIHDVLQAFDQRNGIRYTESIRVQSLKVLGYFLKHLGHKRKVEIMHTHSLFTLLGERLMLHTNTVSVTIYNTLYEILTEQVCTQVVHKPHPEPDSTIKIQNPMILKVVATLLKSSSPSVELMEVRRLFLSDMIKLFSNSRENRRCLLQCSVWQDWMFSLGYINPKNSEEQKMMEMVYSLFRILLYHAIKYEWGGWRVWVDTLSIAHSKVTYEAHKEYLAKMYEDYQRQEEENIKKGRKGLVSTISGLQDLQAGGIQGNMEIREVDDHSQTQTPESEADYPETPGHPRNILSEAKTGEEEGLEGTERTGSGVRVEVHDLLVDIKAEKVCYGCLLCCYVMLYLYTALYTLNYSIVGVCVSVRVCQSLHGRTAAQLERALRVDLGFRGMPMTEEQRRQFSPGPRTTMFRIPEFKWSPMHQRLLTDLLLALETDVHVWRSHSTKSVMDFVNSNENIIFVHNTIHLLSQMVDNIIIACGGILPLLSAATSPSAELENIEAVQGMSSETAVSFLSRLMAMVDVLVFASSLNFSEIEAEKNMSSGGLMRQCLRLVCCVAVRNCLDVRQRQRDRGTNSKSQDNLTPKPQNILSNLSPIQDPDRLLQDVDINRLRAVVFRDVDDSKQAQFLALAVVYFISVLMVSKYRDILEPQREPNRMISQSACSIRHEINSPTSTGVQEYITKLPPQVTSVLNGADLEPSGPGRVHVMSALLGSLSSGEKHSQEFLLEPPGLEVLTTASSISSISQSNINVREILKSLVAGPVEGVEPGPEPLPYPDPAVQRETHHPMLPMQFHSFDRYTCTHIHTQPCSSTLCTGGHSVMHISYIFDNLGSITTKLERALEKVAPLLREIFVDFAPFLSRTLLGSHGQELLIEGTGLVCMKSSTSVVELVMLLCSQEWQNSIQKNAGLAFIELINEGRLLCHAMKDHIVRVANEAEFILNRQRAEDVHKHAEFESNCAQYAADRREEEKMCDHLISAAKHRDHVTANQLKQKILNILTNKHGAWGSLAQSQLNDFWRLDYWEDDLRRRRRFVRNPFGSTHLDIPCKTLDDYEHLATEHLKGFRSQAVANQSPETDLMLDGDDDTASLLQEKEMDNLAGPVVLSTPAQLVAPVIVARGTLSITTTEIYFEVDEDDPSFKRLDSTVLAYSEGLHGKWMFSEIRAVFSRRYLLQNTGLEVFMANRTSVMFNFPDQATVKKVVYSLPRVGVGTSYGLPQARRISMATPRQLFKSSNMTQRWQRREISNFEYLMFLNTVAGRTYNDLNQYPVFPWVLTNYESEELDLTLPGNFRDLSKPIGALNPKRAVFYAERYETWEEDQTPPYHYNTHYSTANSTMLWLLRIEPFTTFFLNANNNKFDHPDRTFSAITRSWRHCQRDTSDVKELIPEFYYLPEMFGNSNGYHLGQREDGSMVCDVELPPWANKPEDFVRINRMALESEFVSCQLHQWVDLIFGYKQRGPEAVRALNVFHHLTYEGSVSLDSITDPALREAMEQQILIVGQTPSQLLIEPHPPRSSAMHLSPLMFKDQMQQDVIMVLKFPSNSPVTHVAANTLPHLSVPAAVTVTCSRLFAVNRWHNTGQGSLQSYSLEQAHHLPIEMDPLIANNTGNNKRQITDLVDQSIQINTHCFVVTADNRYILVCGFWDKSFRVYSTETGKLTQIVFGHWDVVTCLARSESYIGGDCYIVSGSRDATLLLWYWSGRHHIIGDNPNNSKSEHKPERSVLTGHDHEVVCVSVCAELGLVISGAKEGPCLVHTITGDLLRALEGPDNCMCPRLISVSSEGHCIICYERGRFCNFSINGKLLAQMEVNDSTRAIMLSSDGQNLVTGGDNGVVEVWQACDFKQLYIYPGCDAGVRAMDLSHDQRTLITGMASGSIVAFNIDFNRWHYEHQNRY</sequence>
<dbReference type="CDD" id="cd01201">
    <property type="entry name" value="PH_BEACH"/>
    <property type="match status" value="1"/>
</dbReference>
<dbReference type="InterPro" id="IPR015943">
    <property type="entry name" value="WD40/YVTN_repeat-like_dom_sf"/>
</dbReference>
<protein>
    <recommendedName>
        <fullName evidence="6">Neurobeachin</fullName>
    </recommendedName>
    <alternativeName>
        <fullName evidence="7">Lysosomal-trafficking regulator 2</fullName>
    </alternativeName>
</protein>
<gene>
    <name evidence="11" type="primary">NBEA</name>
    <name evidence="11" type="synonym">LOC109909410</name>
</gene>
<dbReference type="PANTHER" id="PTHR13743:SF62">
    <property type="entry name" value="NEUROBEACHIN"/>
    <property type="match status" value="1"/>
</dbReference>
<reference evidence="11" key="1">
    <citation type="submission" date="2025-08" db="UniProtKB">
        <authorList>
            <consortium name="Ensembl"/>
        </authorList>
    </citation>
    <scope>IDENTIFICATION</scope>
</reference>
<dbReference type="SMART" id="SM00320">
    <property type="entry name" value="WD40"/>
    <property type="match status" value="5"/>
</dbReference>
<reference evidence="11" key="2">
    <citation type="submission" date="2025-09" db="UniProtKB">
        <authorList>
            <consortium name="Ensembl"/>
        </authorList>
    </citation>
    <scope>IDENTIFICATION</scope>
</reference>
<evidence type="ECO:0000256" key="3">
    <source>
        <dbReference type="ARBA" id="ARBA00022737"/>
    </source>
</evidence>
<dbReference type="InterPro" id="IPR046851">
    <property type="entry name" value="NBCH_WD40"/>
</dbReference>
<dbReference type="Pfam" id="PF20425">
    <property type="entry name" value="Neurobeachin"/>
    <property type="match status" value="1"/>
</dbReference>
<dbReference type="PROSITE" id="PS51783">
    <property type="entry name" value="PH_BEACH"/>
    <property type="match status" value="1"/>
</dbReference>
<evidence type="ECO:0000256" key="5">
    <source>
        <dbReference type="ARBA" id="ARBA00065599"/>
    </source>
</evidence>
<dbReference type="FunFam" id="2.130.10.10:FF:000036">
    <property type="entry name" value="Neurobeachin isoform A"/>
    <property type="match status" value="1"/>
</dbReference>
<feature type="region of interest" description="Disordered" evidence="8">
    <location>
        <begin position="514"/>
        <end position="533"/>
    </location>
</feature>
<accession>A0A8C7JFP7</accession>
<dbReference type="GO" id="GO:0005829">
    <property type="term" value="C:cytosol"/>
    <property type="evidence" value="ECO:0007669"/>
    <property type="project" value="TreeGrafter"/>
</dbReference>
<dbReference type="InterPro" id="IPR036372">
    <property type="entry name" value="BEACH_dom_sf"/>
</dbReference>
<dbReference type="InterPro" id="IPR001680">
    <property type="entry name" value="WD40_rpt"/>
</dbReference>
<dbReference type="SUPFAM" id="SSF81837">
    <property type="entry name" value="BEACH domain"/>
    <property type="match status" value="1"/>
</dbReference>
<dbReference type="SUPFAM" id="SSF50729">
    <property type="entry name" value="PH domain-like"/>
    <property type="match status" value="1"/>
</dbReference>
<dbReference type="InterPro" id="IPR000409">
    <property type="entry name" value="BEACH_dom"/>
</dbReference>
<dbReference type="PANTHER" id="PTHR13743">
    <property type="entry name" value="BEIGE/BEACH-RELATED"/>
    <property type="match status" value="1"/>
</dbReference>
<keyword evidence="4" id="KW-0472">Membrane</keyword>
<proteinExistence type="predicted"/>
<evidence type="ECO:0000313" key="11">
    <source>
        <dbReference type="Ensembl" id="ENSOKIP00005087566.1"/>
    </source>
</evidence>
<dbReference type="Gene3D" id="1.10.1540.10">
    <property type="entry name" value="BEACH domain"/>
    <property type="match status" value="1"/>
</dbReference>
<evidence type="ECO:0000313" key="12">
    <source>
        <dbReference type="Proteomes" id="UP000694557"/>
    </source>
</evidence>
<evidence type="ECO:0000256" key="6">
    <source>
        <dbReference type="ARBA" id="ARBA00073055"/>
    </source>
</evidence>
<dbReference type="Pfam" id="PF15787">
    <property type="entry name" value="DUF4704"/>
    <property type="match status" value="2"/>
</dbReference>
<feature type="region of interest" description="Disordered" evidence="8">
    <location>
        <begin position="1121"/>
        <end position="1148"/>
    </location>
</feature>
<dbReference type="InterPro" id="IPR016024">
    <property type="entry name" value="ARM-type_fold"/>
</dbReference>
<dbReference type="InterPro" id="IPR046852">
    <property type="entry name" value="Neurobeachin_a-sol"/>
</dbReference>
<dbReference type="InterPro" id="IPR050865">
    <property type="entry name" value="BEACH_Domain"/>
</dbReference>
<dbReference type="FunFam" id="2.30.29.30:FF:000059">
    <property type="entry name" value="neurobeachin isoform X1"/>
    <property type="match status" value="1"/>
</dbReference>
<dbReference type="GO" id="GO:0016020">
    <property type="term" value="C:membrane"/>
    <property type="evidence" value="ECO:0007669"/>
    <property type="project" value="UniProtKB-SubCell"/>
</dbReference>
<dbReference type="PROSITE" id="PS50197">
    <property type="entry name" value="BEACH"/>
    <property type="match status" value="1"/>
</dbReference>
<evidence type="ECO:0000259" key="9">
    <source>
        <dbReference type="PROSITE" id="PS50197"/>
    </source>
</evidence>
<evidence type="ECO:0000256" key="4">
    <source>
        <dbReference type="ARBA" id="ARBA00023136"/>
    </source>
</evidence>
<dbReference type="InterPro" id="IPR011993">
    <property type="entry name" value="PH-like_dom_sf"/>
</dbReference>
<feature type="compositionally biased region" description="Polar residues" evidence="8">
    <location>
        <begin position="1128"/>
        <end position="1148"/>
    </location>
</feature>
<dbReference type="SMART" id="SM01026">
    <property type="entry name" value="Beach"/>
    <property type="match status" value="1"/>
</dbReference>
<feature type="region of interest" description="Disordered" evidence="8">
    <location>
        <begin position="1"/>
        <end position="25"/>
    </location>
</feature>
<dbReference type="FunFam" id="1.10.1540.10:FF:000001">
    <property type="entry name" value="neurobeachin isoform X1"/>
    <property type="match status" value="1"/>
</dbReference>
<dbReference type="SUPFAM" id="SSF49899">
    <property type="entry name" value="Concanavalin A-like lectins/glucanases"/>
    <property type="match status" value="1"/>
</dbReference>
<dbReference type="Pfam" id="PF06469">
    <property type="entry name" value="DUF1088"/>
    <property type="match status" value="1"/>
</dbReference>
<dbReference type="GO" id="GO:0008104">
    <property type="term" value="P:intracellular protein localization"/>
    <property type="evidence" value="ECO:0007669"/>
    <property type="project" value="TreeGrafter"/>
</dbReference>
<dbReference type="Pfam" id="PF20426">
    <property type="entry name" value="NBCH_WD40"/>
    <property type="match status" value="1"/>
</dbReference>
<dbReference type="InterPro" id="IPR031570">
    <property type="entry name" value="NBEA/BDCP_DUF4704"/>
</dbReference>
<dbReference type="SUPFAM" id="SSF50978">
    <property type="entry name" value="WD40 repeat-like"/>
    <property type="match status" value="1"/>
</dbReference>
<dbReference type="GO" id="GO:0019901">
    <property type="term" value="F:protein kinase binding"/>
    <property type="evidence" value="ECO:0007669"/>
    <property type="project" value="TreeGrafter"/>
</dbReference>
<feature type="region of interest" description="Disordered" evidence="8">
    <location>
        <begin position="824"/>
        <end position="866"/>
    </location>
</feature>
<dbReference type="Ensembl" id="ENSOKIT00005093635.1">
    <property type="protein sequence ID" value="ENSOKIP00005087566.1"/>
    <property type="gene ID" value="ENSOKIG00005032089.1"/>
</dbReference>
<dbReference type="GeneTree" id="ENSGT00940000154934"/>
<comment type="subunit">
    <text evidence="5">Interacts with RII subunit of PKA.</text>
</comment>
<comment type="subcellular location">
    <subcellularLocation>
        <location evidence="1">Membrane</location>
        <topology evidence="1">Peripheral membrane protein</topology>
    </subcellularLocation>
</comment>
<feature type="domain" description="BEACH-type PH" evidence="10">
    <location>
        <begin position="1649"/>
        <end position="1757"/>
    </location>
</feature>
<evidence type="ECO:0000256" key="7">
    <source>
        <dbReference type="ARBA" id="ARBA00080802"/>
    </source>
</evidence>
<dbReference type="Proteomes" id="UP000694557">
    <property type="component" value="Unassembled WGS sequence"/>
</dbReference>
<dbReference type="SUPFAM" id="SSF48371">
    <property type="entry name" value="ARM repeat"/>
    <property type="match status" value="1"/>
</dbReference>
<evidence type="ECO:0000256" key="8">
    <source>
        <dbReference type="SAM" id="MobiDB-lite"/>
    </source>
</evidence>
<keyword evidence="12" id="KW-1185">Reference proteome</keyword>
<organism evidence="11 12">
    <name type="scientific">Oncorhynchus kisutch</name>
    <name type="common">Coho salmon</name>
    <name type="synonym">Salmo kisutch</name>
    <dbReference type="NCBI Taxonomy" id="8019"/>
    <lineage>
        <taxon>Eukaryota</taxon>
        <taxon>Metazoa</taxon>
        <taxon>Chordata</taxon>
        <taxon>Craniata</taxon>
        <taxon>Vertebrata</taxon>
        <taxon>Euteleostomi</taxon>
        <taxon>Actinopterygii</taxon>
        <taxon>Neopterygii</taxon>
        <taxon>Teleostei</taxon>
        <taxon>Protacanthopterygii</taxon>
        <taxon>Salmoniformes</taxon>
        <taxon>Salmonidae</taxon>
        <taxon>Salmoninae</taxon>
        <taxon>Oncorhynchus</taxon>
    </lineage>
</organism>
<dbReference type="InterPro" id="IPR010508">
    <property type="entry name" value="NBEA-like_DUF1088"/>
</dbReference>
<dbReference type="Pfam" id="PF14844">
    <property type="entry name" value="PH_BEACH"/>
    <property type="match status" value="1"/>
</dbReference>